<dbReference type="CDD" id="cd00590">
    <property type="entry name" value="RRM_SF"/>
    <property type="match status" value="1"/>
</dbReference>
<dbReference type="SUPFAM" id="SSF54928">
    <property type="entry name" value="RNA-binding domain, RBD"/>
    <property type="match status" value="1"/>
</dbReference>
<protein>
    <recommendedName>
        <fullName evidence="3">RRM domain-containing protein</fullName>
    </recommendedName>
</protein>
<comment type="caution">
    <text evidence="1">The sequence shown here is derived from an EMBL/GenBank/DDBJ whole genome shotgun (WGS) entry which is preliminary data.</text>
</comment>
<dbReference type="GO" id="GO:0003676">
    <property type="term" value="F:nucleic acid binding"/>
    <property type="evidence" value="ECO:0007669"/>
    <property type="project" value="InterPro"/>
</dbReference>
<dbReference type="InterPro" id="IPR012677">
    <property type="entry name" value="Nucleotide-bd_a/b_plait_sf"/>
</dbReference>
<name>A0A0L0VQ18_9BASI</name>
<dbReference type="AlphaFoldDB" id="A0A0L0VQ18"/>
<gene>
    <name evidence="1" type="ORF">PSTG_05406</name>
</gene>
<organism evidence="1 2">
    <name type="scientific">Puccinia striiformis f. sp. tritici PST-78</name>
    <dbReference type="NCBI Taxonomy" id="1165861"/>
    <lineage>
        <taxon>Eukaryota</taxon>
        <taxon>Fungi</taxon>
        <taxon>Dikarya</taxon>
        <taxon>Basidiomycota</taxon>
        <taxon>Pucciniomycotina</taxon>
        <taxon>Pucciniomycetes</taxon>
        <taxon>Pucciniales</taxon>
        <taxon>Pucciniaceae</taxon>
        <taxon>Puccinia</taxon>
    </lineage>
</organism>
<reference evidence="2" key="1">
    <citation type="submission" date="2014-03" db="EMBL/GenBank/DDBJ databases">
        <title>The Genome Sequence of Puccinia striiformis f. sp. tritici PST-78.</title>
        <authorList>
            <consortium name="The Broad Institute Genome Sequencing Platform"/>
            <person name="Cuomo C."/>
            <person name="Hulbert S."/>
            <person name="Chen X."/>
            <person name="Walker B."/>
            <person name="Young S.K."/>
            <person name="Zeng Q."/>
            <person name="Gargeya S."/>
            <person name="Fitzgerald M."/>
            <person name="Haas B."/>
            <person name="Abouelleil A."/>
            <person name="Alvarado L."/>
            <person name="Arachchi H.M."/>
            <person name="Berlin A.M."/>
            <person name="Chapman S.B."/>
            <person name="Goldberg J."/>
            <person name="Griggs A."/>
            <person name="Gujja S."/>
            <person name="Hansen M."/>
            <person name="Howarth C."/>
            <person name="Imamovic A."/>
            <person name="Larimer J."/>
            <person name="McCowan C."/>
            <person name="Montmayeur A."/>
            <person name="Murphy C."/>
            <person name="Neiman D."/>
            <person name="Pearson M."/>
            <person name="Priest M."/>
            <person name="Roberts A."/>
            <person name="Saif S."/>
            <person name="Shea T."/>
            <person name="Sisk P."/>
            <person name="Sykes S."/>
            <person name="Wortman J."/>
            <person name="Nusbaum C."/>
            <person name="Birren B."/>
        </authorList>
    </citation>
    <scope>NUCLEOTIDE SEQUENCE [LARGE SCALE GENOMIC DNA]</scope>
    <source>
        <strain evidence="2">race PST-78</strain>
    </source>
</reference>
<evidence type="ECO:0008006" key="3">
    <source>
        <dbReference type="Google" id="ProtNLM"/>
    </source>
</evidence>
<dbReference type="EMBL" id="AJIL01000030">
    <property type="protein sequence ID" value="KNF01307.1"/>
    <property type="molecule type" value="Genomic_DNA"/>
</dbReference>
<evidence type="ECO:0000313" key="1">
    <source>
        <dbReference type="EMBL" id="KNF01307.1"/>
    </source>
</evidence>
<sequence>MTSEANVRTALSEFGLILHVFISAPEPSRIPSSTVVFSRLSDARDAVQELHEAEADGRILTATLIQPTPRDGLSLLLRMSEPENQHSRI</sequence>
<proteinExistence type="predicted"/>
<keyword evidence="2" id="KW-1185">Reference proteome</keyword>
<dbReference type="Proteomes" id="UP000054564">
    <property type="component" value="Unassembled WGS sequence"/>
</dbReference>
<dbReference type="Gene3D" id="3.30.70.330">
    <property type="match status" value="1"/>
</dbReference>
<evidence type="ECO:0000313" key="2">
    <source>
        <dbReference type="Proteomes" id="UP000054564"/>
    </source>
</evidence>
<dbReference type="InterPro" id="IPR035979">
    <property type="entry name" value="RBD_domain_sf"/>
</dbReference>
<accession>A0A0L0VQ18</accession>